<dbReference type="SUPFAM" id="SSF53474">
    <property type="entry name" value="alpha/beta-Hydrolases"/>
    <property type="match status" value="1"/>
</dbReference>
<dbReference type="PROSITE" id="PS51257">
    <property type="entry name" value="PROKAR_LIPOPROTEIN"/>
    <property type="match status" value="1"/>
</dbReference>
<evidence type="ECO:0000313" key="2">
    <source>
        <dbReference type="Proteomes" id="UP000564885"/>
    </source>
</evidence>
<reference evidence="1 2" key="1">
    <citation type="submission" date="2020-04" db="EMBL/GenBank/DDBJ databases">
        <title>Enterovirga sp. isolate from soil.</title>
        <authorList>
            <person name="Chea S."/>
            <person name="Kim D.-U."/>
        </authorList>
    </citation>
    <scope>NUCLEOTIDE SEQUENCE [LARGE SCALE GENOMIC DNA]</scope>
    <source>
        <strain evidence="1 2">DB1703</strain>
    </source>
</reference>
<gene>
    <name evidence="1" type="ORF">HJG44_18005</name>
</gene>
<dbReference type="Gene3D" id="3.40.50.1820">
    <property type="entry name" value="alpha/beta hydrolase"/>
    <property type="match status" value="1"/>
</dbReference>
<evidence type="ECO:0000313" key="1">
    <source>
        <dbReference type="EMBL" id="NNM74255.1"/>
    </source>
</evidence>
<dbReference type="InterPro" id="IPR029058">
    <property type="entry name" value="AB_hydrolase_fold"/>
</dbReference>
<dbReference type="PIRSF" id="PIRSF033909">
    <property type="entry name" value="UCP033909"/>
    <property type="match status" value="1"/>
</dbReference>
<dbReference type="Pfam" id="PF05990">
    <property type="entry name" value="DUF900"/>
    <property type="match status" value="1"/>
</dbReference>
<keyword evidence="1" id="KW-0378">Hydrolase</keyword>
<dbReference type="Proteomes" id="UP000564885">
    <property type="component" value="Unassembled WGS sequence"/>
</dbReference>
<sequence length="407" mass="43773">MKRAFLAAALAGSLAGCGTRAPDALLPVSAQAVGATRVPILVATTRKALPGEPGLLFGGERSHHVSYRRIDVSIPPAHRVGEVEWPDSSPGDPARHFVTLRSDPLNDAGLHSSVREMVRRSGQRRVLVFVHGYNNQFDDAVFRFAQIKHDSRAPGVAVLFTWPSRGRLLAYPYDRESATYSRTALERLLTELSAEPAITDIDVLAHSMGNWVTLEALRQQAIRKGRVPAKIRNVMLAAPDIDLDVARTQVQDLGPNRPKITLFVAQDDRALAFSRLFWGSNVQLGAIDPEVEPYRSSLAKANITAVDLTRMRSGDPLHHATFAESPEVVRSIGARLVAGQTVGQDESLGEGIGLVVGGAARSLGAAATAAVSVPAAVVDPASRRNLEETFRAIVPGAHDPREDVATD</sequence>
<dbReference type="RefSeq" id="WP_171219709.1">
    <property type="nucleotide sequence ID" value="NZ_JABEPP010000005.1"/>
</dbReference>
<protein>
    <submittedName>
        <fullName evidence="1">Alpha/beta hydrolase</fullName>
    </submittedName>
</protein>
<dbReference type="EMBL" id="JABEPP010000005">
    <property type="protein sequence ID" value="NNM74255.1"/>
    <property type="molecule type" value="Genomic_DNA"/>
</dbReference>
<dbReference type="InterPro" id="IPR010297">
    <property type="entry name" value="DUF900_hydrolase"/>
</dbReference>
<keyword evidence="2" id="KW-1185">Reference proteome</keyword>
<accession>A0A849IDG4</accession>
<organism evidence="1 2">
    <name type="scientific">Enterovirga aerilata</name>
    <dbReference type="NCBI Taxonomy" id="2730920"/>
    <lineage>
        <taxon>Bacteria</taxon>
        <taxon>Pseudomonadati</taxon>
        <taxon>Pseudomonadota</taxon>
        <taxon>Alphaproteobacteria</taxon>
        <taxon>Hyphomicrobiales</taxon>
        <taxon>Methylobacteriaceae</taxon>
        <taxon>Enterovirga</taxon>
    </lineage>
</organism>
<comment type="caution">
    <text evidence="1">The sequence shown here is derived from an EMBL/GenBank/DDBJ whole genome shotgun (WGS) entry which is preliminary data.</text>
</comment>
<dbReference type="GO" id="GO:0016787">
    <property type="term" value="F:hydrolase activity"/>
    <property type="evidence" value="ECO:0007669"/>
    <property type="project" value="UniProtKB-KW"/>
</dbReference>
<dbReference type="AlphaFoldDB" id="A0A849IDG4"/>
<dbReference type="PANTHER" id="PTHR36513:SF1">
    <property type="entry name" value="TRANSMEMBRANE PROTEIN"/>
    <property type="match status" value="1"/>
</dbReference>
<dbReference type="InterPro" id="IPR014586">
    <property type="entry name" value="UCP033909"/>
</dbReference>
<proteinExistence type="predicted"/>
<dbReference type="PANTHER" id="PTHR36513">
    <property type="entry name" value="ABC TRANSMEMBRANE TYPE-1 DOMAIN-CONTAINING PROTEIN"/>
    <property type="match status" value="1"/>
</dbReference>
<name>A0A849IDG4_9HYPH</name>